<reference evidence="2" key="1">
    <citation type="submission" date="2019-08" db="EMBL/GenBank/DDBJ databases">
        <title>The genome of the North American firefly Photinus pyralis.</title>
        <authorList>
            <consortium name="Photinus pyralis genome working group"/>
            <person name="Fallon T.R."/>
            <person name="Sander Lower S.E."/>
            <person name="Weng J.-K."/>
        </authorList>
    </citation>
    <scope>NUCLEOTIDE SEQUENCE</scope>
    <source>
        <strain evidence="2">TRF0915ILg1</strain>
        <tissue evidence="2">Whole body</tissue>
    </source>
</reference>
<organism evidence="2 3">
    <name type="scientific">Ignelater luminosus</name>
    <name type="common">Cucubano</name>
    <name type="synonym">Pyrophorus luminosus</name>
    <dbReference type="NCBI Taxonomy" id="2038154"/>
    <lineage>
        <taxon>Eukaryota</taxon>
        <taxon>Metazoa</taxon>
        <taxon>Ecdysozoa</taxon>
        <taxon>Arthropoda</taxon>
        <taxon>Hexapoda</taxon>
        <taxon>Insecta</taxon>
        <taxon>Pterygota</taxon>
        <taxon>Neoptera</taxon>
        <taxon>Endopterygota</taxon>
        <taxon>Coleoptera</taxon>
        <taxon>Polyphaga</taxon>
        <taxon>Elateriformia</taxon>
        <taxon>Elateroidea</taxon>
        <taxon>Elateridae</taxon>
        <taxon>Agrypninae</taxon>
        <taxon>Pyrophorini</taxon>
        <taxon>Ignelater</taxon>
    </lineage>
</organism>
<dbReference type="EMBL" id="VTPC01090234">
    <property type="protein sequence ID" value="KAF2884070.1"/>
    <property type="molecule type" value="Genomic_DNA"/>
</dbReference>
<keyword evidence="1" id="KW-0472">Membrane</keyword>
<name>A0A8K0FXJ4_IGNLU</name>
<protein>
    <submittedName>
        <fullName evidence="2">Uncharacterized protein</fullName>
    </submittedName>
</protein>
<keyword evidence="1" id="KW-0812">Transmembrane</keyword>
<proteinExistence type="predicted"/>
<evidence type="ECO:0000256" key="1">
    <source>
        <dbReference type="SAM" id="Phobius"/>
    </source>
</evidence>
<comment type="caution">
    <text evidence="2">The sequence shown here is derived from an EMBL/GenBank/DDBJ whole genome shotgun (WGS) entry which is preliminary data.</text>
</comment>
<dbReference type="Proteomes" id="UP000801492">
    <property type="component" value="Unassembled WGS sequence"/>
</dbReference>
<dbReference type="AlphaFoldDB" id="A0A8K0FXJ4"/>
<dbReference type="OrthoDB" id="6621161at2759"/>
<feature type="transmembrane region" description="Helical" evidence="1">
    <location>
        <begin position="69"/>
        <end position="93"/>
    </location>
</feature>
<keyword evidence="1" id="KW-1133">Transmembrane helix</keyword>
<evidence type="ECO:0000313" key="3">
    <source>
        <dbReference type="Proteomes" id="UP000801492"/>
    </source>
</evidence>
<sequence>MLNCTDLECILHHHHYYAHLHHLKHGTHVEDESAMSTESDGGDNIQSLLNDTDSELSGLSHLDAPNESLYMIGGVLIAMFLVGVIIILLAVTISKLRKREEHSNSVHPADVVLQTAPAATPAAPQPPAATVLPLTDPLPYRGQFLWPPQPQQYLYSNNNQETLVQNLPTERPGFVQGFRKNLGGRWRRLVKRKPTPETYTIPPELKPQLKTIYVY</sequence>
<keyword evidence="3" id="KW-1185">Reference proteome</keyword>
<gene>
    <name evidence="2" type="ORF">ILUMI_22105</name>
</gene>
<accession>A0A8K0FXJ4</accession>
<evidence type="ECO:0000313" key="2">
    <source>
        <dbReference type="EMBL" id="KAF2884070.1"/>
    </source>
</evidence>